<dbReference type="EMBL" id="VSZI01000001">
    <property type="protein sequence ID" value="TYR20740.1"/>
    <property type="molecule type" value="Genomic_DNA"/>
</dbReference>
<dbReference type="InterPro" id="IPR000522">
    <property type="entry name" value="ABC_transptr_permease_BtuC"/>
</dbReference>
<keyword evidence="5 9" id="KW-0812">Transmembrane</keyword>
<organism evidence="10 11">
    <name type="scientific">Corynebacterium urealyticum</name>
    <dbReference type="NCBI Taxonomy" id="43771"/>
    <lineage>
        <taxon>Bacteria</taxon>
        <taxon>Bacillati</taxon>
        <taxon>Actinomycetota</taxon>
        <taxon>Actinomycetes</taxon>
        <taxon>Mycobacteriales</taxon>
        <taxon>Corynebacteriaceae</taxon>
        <taxon>Corynebacterium</taxon>
    </lineage>
</organism>
<feature type="region of interest" description="Disordered" evidence="8">
    <location>
        <begin position="1"/>
        <end position="90"/>
    </location>
</feature>
<keyword evidence="4" id="KW-1003">Cell membrane</keyword>
<evidence type="ECO:0000313" key="10">
    <source>
        <dbReference type="EMBL" id="TYR20740.1"/>
    </source>
</evidence>
<keyword evidence="7 9" id="KW-0472">Membrane</keyword>
<evidence type="ECO:0000256" key="1">
    <source>
        <dbReference type="ARBA" id="ARBA00004651"/>
    </source>
</evidence>
<feature type="transmembrane region" description="Helical" evidence="9">
    <location>
        <begin position="178"/>
        <end position="195"/>
    </location>
</feature>
<evidence type="ECO:0000256" key="6">
    <source>
        <dbReference type="ARBA" id="ARBA00022989"/>
    </source>
</evidence>
<dbReference type="Gene3D" id="1.10.3470.10">
    <property type="entry name" value="ABC transporter involved in vitamin B12 uptake, BtuC"/>
    <property type="match status" value="1"/>
</dbReference>
<comment type="similarity">
    <text evidence="2">Belongs to the binding-protein-dependent transport system permease family. FecCD subfamily.</text>
</comment>
<gene>
    <name evidence="10" type="ORF">FYJ87_07400</name>
</gene>
<dbReference type="GO" id="GO:0033214">
    <property type="term" value="P:siderophore-iron import into cell"/>
    <property type="evidence" value="ECO:0007669"/>
    <property type="project" value="TreeGrafter"/>
</dbReference>
<comment type="subcellular location">
    <subcellularLocation>
        <location evidence="1">Cell membrane</location>
        <topology evidence="1">Multi-pass membrane protein</topology>
    </subcellularLocation>
</comment>
<evidence type="ECO:0000256" key="2">
    <source>
        <dbReference type="ARBA" id="ARBA00007935"/>
    </source>
</evidence>
<dbReference type="Pfam" id="PF01032">
    <property type="entry name" value="FecCD"/>
    <property type="match status" value="1"/>
</dbReference>
<protein>
    <submittedName>
        <fullName evidence="10">Iron chelate uptake ABC transporter family permease subunit</fullName>
    </submittedName>
</protein>
<dbReference type="GO" id="GO:0022857">
    <property type="term" value="F:transmembrane transporter activity"/>
    <property type="evidence" value="ECO:0007669"/>
    <property type="project" value="InterPro"/>
</dbReference>
<keyword evidence="3" id="KW-0813">Transport</keyword>
<dbReference type="InterPro" id="IPR037294">
    <property type="entry name" value="ABC_BtuC-like"/>
</dbReference>
<dbReference type="CDD" id="cd06550">
    <property type="entry name" value="TM_ABC_iron-siderophores_like"/>
    <property type="match status" value="1"/>
</dbReference>
<feature type="transmembrane region" description="Helical" evidence="9">
    <location>
        <begin position="123"/>
        <end position="148"/>
    </location>
</feature>
<comment type="caution">
    <text evidence="10">The sequence shown here is derived from an EMBL/GenBank/DDBJ whole genome shotgun (WGS) entry which is preliminary data.</text>
</comment>
<proteinExistence type="inferred from homology"/>
<feature type="transmembrane region" description="Helical" evidence="9">
    <location>
        <begin position="395"/>
        <end position="418"/>
    </location>
</feature>
<evidence type="ECO:0000256" key="3">
    <source>
        <dbReference type="ARBA" id="ARBA00022448"/>
    </source>
</evidence>
<dbReference type="AlphaFoldDB" id="A0A5D4FQ46"/>
<keyword evidence="6 9" id="KW-1133">Transmembrane helix</keyword>
<feature type="transmembrane region" description="Helical" evidence="9">
    <location>
        <begin position="353"/>
        <end position="375"/>
    </location>
</feature>
<evidence type="ECO:0000256" key="5">
    <source>
        <dbReference type="ARBA" id="ARBA00022692"/>
    </source>
</evidence>
<feature type="transmembrane region" description="Helical" evidence="9">
    <location>
        <begin position="425"/>
        <end position="442"/>
    </location>
</feature>
<evidence type="ECO:0000256" key="7">
    <source>
        <dbReference type="ARBA" id="ARBA00023136"/>
    </source>
</evidence>
<feature type="transmembrane region" description="Helical" evidence="9">
    <location>
        <begin position="309"/>
        <end position="332"/>
    </location>
</feature>
<evidence type="ECO:0000313" key="11">
    <source>
        <dbReference type="Proteomes" id="UP000324726"/>
    </source>
</evidence>
<feature type="transmembrane region" description="Helical" evidence="9">
    <location>
        <begin position="207"/>
        <end position="228"/>
    </location>
</feature>
<dbReference type="PANTHER" id="PTHR30472">
    <property type="entry name" value="FERRIC ENTEROBACTIN TRANSPORT SYSTEM PERMEASE PROTEIN"/>
    <property type="match status" value="1"/>
</dbReference>
<evidence type="ECO:0000256" key="8">
    <source>
        <dbReference type="SAM" id="MobiDB-lite"/>
    </source>
</evidence>
<sequence length="449" mass="45814">MSSWRGRMPTPTPSTRSSTRSSTGGTRSRTAATSSPRTTRSAWPPAVPACSASSGRSSRATSRTSPRRSTVAPSCAGPSDTVLQGSSHRSGFEQVSVPTVTAARALEERAAPSGVARSGAFRLAGLGVATAVLAVVVMLSVGVGARAIALPTIWDALWAYDHTIDEHVIILELRVPRTVVGLVVGPALGMCGALIQAYTRNPLADPGILGVNAGATFAVTMAVGFLGIAAPLGYVWFALLGAGAVTILVYALGAVGGGKATPAKLTLAGVAISAVLGGLTTAIVLGNRDTFDDLRFWGVGSIGGRQLDIVLSFAPLILLGLLLGLGTARALNALALGDELAASLGVRAGRVRIVVIVAVTLLAGTATALAGPIGFVGLMVPHVVRWFVGPDQRWIFAYTIVVSPILLLLSDILGRVILPSGELRVGLVTAVIGAPVLIVLARRRGVSGL</sequence>
<evidence type="ECO:0000256" key="9">
    <source>
        <dbReference type="SAM" id="Phobius"/>
    </source>
</evidence>
<dbReference type="SUPFAM" id="SSF81345">
    <property type="entry name" value="ABC transporter involved in vitamin B12 uptake, BtuC"/>
    <property type="match status" value="1"/>
</dbReference>
<name>A0A5D4FQ46_9CORY</name>
<dbReference type="Proteomes" id="UP000324726">
    <property type="component" value="Unassembled WGS sequence"/>
</dbReference>
<dbReference type="PANTHER" id="PTHR30472:SF1">
    <property type="entry name" value="FE(3+) DICITRATE TRANSPORT SYSTEM PERMEASE PROTEIN FECC-RELATED"/>
    <property type="match status" value="1"/>
</dbReference>
<accession>A0A5D4FQ46</accession>
<reference evidence="10 11" key="1">
    <citation type="submission" date="2019-08" db="EMBL/GenBank/DDBJ databases">
        <title>Draft genome of C. urealyticum strain VH4248.</title>
        <authorList>
            <person name="Navas J."/>
        </authorList>
    </citation>
    <scope>NUCLEOTIDE SEQUENCE [LARGE SCALE GENOMIC DNA]</scope>
    <source>
        <strain evidence="10 11">VH4248</strain>
    </source>
</reference>
<dbReference type="FunFam" id="1.10.3470.10:FF:000001">
    <property type="entry name" value="Vitamin B12 ABC transporter permease BtuC"/>
    <property type="match status" value="1"/>
</dbReference>
<feature type="transmembrane region" description="Helical" evidence="9">
    <location>
        <begin position="265"/>
        <end position="285"/>
    </location>
</feature>
<feature type="transmembrane region" description="Helical" evidence="9">
    <location>
        <begin position="234"/>
        <end position="253"/>
    </location>
</feature>
<dbReference type="GO" id="GO:0005886">
    <property type="term" value="C:plasma membrane"/>
    <property type="evidence" value="ECO:0007669"/>
    <property type="project" value="UniProtKB-SubCell"/>
</dbReference>
<feature type="compositionally biased region" description="Low complexity" evidence="8">
    <location>
        <begin position="1"/>
        <end position="74"/>
    </location>
</feature>
<evidence type="ECO:0000256" key="4">
    <source>
        <dbReference type="ARBA" id="ARBA00022475"/>
    </source>
</evidence>